<dbReference type="AlphaFoldDB" id="B0E8H2"/>
<dbReference type="OrthoDB" id="28331at2759"/>
<dbReference type="EMBL" id="DS548160">
    <property type="protein sequence ID" value="EDR29174.1"/>
    <property type="molecule type" value="Genomic_DNA"/>
</dbReference>
<dbReference type="InterPro" id="IPR001936">
    <property type="entry name" value="RasGAP_dom"/>
</dbReference>
<name>B0E8H2_ENTDS</name>
<sequence>MNNKGILPSFNDVFYGLKPDLVTATLKYYIRGINSSEEQHKYIEAIFNGFAVRKKLPELLQHLVTSEILECVTTPSSMFRRNSVQSKVIKYYTDLEFNEMFDTCIFPAISEIVSEDITLTIDPESDKFETSIIKMKELLEGIFLRLFSFKMIPDSFKSFMTYVSNEVNKTSPSLQLVSLKNIIFLRSISNYFLRCTEDSYHLISLKVLSTVFQWIIGDSQITHSVSAVSSPQICLPSEKQDWKSFLFPFAADIRPRANEWLFTLKNDIPFDKVKFKWALNLKETIDIEEAVYKKSNEISEFLDTASASVLAMLKEKKESDVVSQYNEIFQLLQTQITNNSITRIKLLTEISILQEKNKYVVLEERLKEFEEESQQEIEQIQKEENSKNTDLSQEKMIKESKFNINISDQTVKPSNYLSTSVEEEKKIGKRNVLSRVLRSSMREDK</sequence>
<dbReference type="Proteomes" id="UP000008076">
    <property type="component" value="Unassembled WGS sequence"/>
</dbReference>
<protein>
    <recommendedName>
        <fullName evidence="2">Ras-GAP domain-containing protein</fullName>
    </recommendedName>
</protein>
<evidence type="ECO:0000313" key="4">
    <source>
        <dbReference type="Proteomes" id="UP000008076"/>
    </source>
</evidence>
<dbReference type="OMA" id="QIHKEEN"/>
<keyword evidence="4" id="KW-1185">Reference proteome</keyword>
<dbReference type="RefSeq" id="XP_001734662.1">
    <property type="nucleotide sequence ID" value="XM_001734610.1"/>
</dbReference>
<feature type="coiled-coil region" evidence="1">
    <location>
        <begin position="352"/>
        <end position="390"/>
    </location>
</feature>
<gene>
    <name evidence="3" type="ORF">EDI_310680</name>
</gene>
<feature type="domain" description="Ras-GAP" evidence="2">
    <location>
        <begin position="38"/>
        <end position="177"/>
    </location>
</feature>
<dbReference type="Gene3D" id="1.10.506.10">
    <property type="entry name" value="GTPase Activation - p120gap, domain 1"/>
    <property type="match status" value="1"/>
</dbReference>
<evidence type="ECO:0000256" key="1">
    <source>
        <dbReference type="SAM" id="Coils"/>
    </source>
</evidence>
<dbReference type="PROSITE" id="PS50018">
    <property type="entry name" value="RAS_GTPASE_ACTIV_2"/>
    <property type="match status" value="1"/>
</dbReference>
<dbReference type="InterPro" id="IPR008936">
    <property type="entry name" value="Rho_GTPase_activation_prot"/>
</dbReference>
<dbReference type="GeneID" id="5879580"/>
<organism evidence="4">
    <name type="scientific">Entamoeba dispar (strain ATCC PRA-260 / SAW760)</name>
    <dbReference type="NCBI Taxonomy" id="370354"/>
    <lineage>
        <taxon>Eukaryota</taxon>
        <taxon>Amoebozoa</taxon>
        <taxon>Evosea</taxon>
        <taxon>Archamoebae</taxon>
        <taxon>Mastigamoebida</taxon>
        <taxon>Entamoebidae</taxon>
        <taxon>Entamoeba</taxon>
    </lineage>
</organism>
<evidence type="ECO:0000313" key="3">
    <source>
        <dbReference type="EMBL" id="EDR29174.1"/>
    </source>
</evidence>
<dbReference type="SUPFAM" id="SSF48350">
    <property type="entry name" value="GTPase activation domain, GAP"/>
    <property type="match status" value="1"/>
</dbReference>
<proteinExistence type="predicted"/>
<accession>B0E8H2</accession>
<reference evidence="4" key="1">
    <citation type="submission" date="2007-12" db="EMBL/GenBank/DDBJ databases">
        <title>Annotation of Entamoeba dispar SAW760.</title>
        <authorList>
            <person name="Lorenzi H."/>
            <person name="Inman J."/>
            <person name="Schobel S."/>
            <person name="Amedeo P."/>
            <person name="Caler E."/>
        </authorList>
    </citation>
    <scope>NUCLEOTIDE SEQUENCE [LARGE SCALE GENOMIC DNA]</scope>
    <source>
        <strain evidence="4">ATCC PRA-260 / SAW760</strain>
    </source>
</reference>
<dbReference type="eggNOG" id="ENOG502RGHE">
    <property type="taxonomic scope" value="Eukaryota"/>
</dbReference>
<dbReference type="KEGG" id="edi:EDI_310680"/>
<dbReference type="VEuPathDB" id="AmoebaDB:EDI_310680"/>
<keyword evidence="1" id="KW-0175">Coiled coil</keyword>
<evidence type="ECO:0000259" key="2">
    <source>
        <dbReference type="PROSITE" id="PS50018"/>
    </source>
</evidence>